<feature type="transmembrane region" description="Helical" evidence="7">
    <location>
        <begin position="12"/>
        <end position="31"/>
    </location>
</feature>
<evidence type="ECO:0000256" key="3">
    <source>
        <dbReference type="ARBA" id="ARBA00022679"/>
    </source>
</evidence>
<keyword evidence="3" id="KW-0808">Transferase</keyword>
<comment type="subcellular location">
    <subcellularLocation>
        <location evidence="1">Periplasm</location>
    </subcellularLocation>
</comment>
<dbReference type="EMBL" id="VOGC01000006">
    <property type="protein sequence ID" value="MQN01538.1"/>
    <property type="molecule type" value="Genomic_DNA"/>
</dbReference>
<comment type="pathway">
    <text evidence="2">Glycan biosynthesis; alginate biosynthesis.</text>
</comment>
<feature type="domain" description="AlgX/AlgJ SGNH hydrolase-like" evidence="8">
    <location>
        <begin position="101"/>
        <end position="263"/>
    </location>
</feature>
<evidence type="ECO:0000259" key="8">
    <source>
        <dbReference type="Pfam" id="PF16822"/>
    </source>
</evidence>
<keyword evidence="7" id="KW-1133">Transmembrane helix</keyword>
<evidence type="ECO:0000256" key="4">
    <source>
        <dbReference type="ARBA" id="ARBA00022729"/>
    </source>
</evidence>
<keyword evidence="6" id="KW-0016">Alginate biosynthesis</keyword>
<keyword evidence="7" id="KW-0812">Transmembrane</keyword>
<comment type="caution">
    <text evidence="9">The sequence shown here is derived from an EMBL/GenBank/DDBJ whole genome shotgun (WGS) entry which is preliminary data.</text>
</comment>
<evidence type="ECO:0000256" key="6">
    <source>
        <dbReference type="ARBA" id="ARBA00022841"/>
    </source>
</evidence>
<evidence type="ECO:0000256" key="5">
    <source>
        <dbReference type="ARBA" id="ARBA00022764"/>
    </source>
</evidence>
<dbReference type="GO" id="GO:0016740">
    <property type="term" value="F:transferase activity"/>
    <property type="evidence" value="ECO:0007669"/>
    <property type="project" value="UniProtKB-KW"/>
</dbReference>
<organism evidence="9 10">
    <name type="scientific">Candidatus Weimeria bifida</name>
    <dbReference type="NCBI Taxonomy" id="2599074"/>
    <lineage>
        <taxon>Bacteria</taxon>
        <taxon>Bacillati</taxon>
        <taxon>Bacillota</taxon>
        <taxon>Clostridia</taxon>
        <taxon>Lachnospirales</taxon>
        <taxon>Lachnospiraceae</taxon>
        <taxon>Candidatus Weimeria</taxon>
    </lineage>
</organism>
<accession>A0A6N7IYW4</accession>
<evidence type="ECO:0000256" key="2">
    <source>
        <dbReference type="ARBA" id="ARBA00005182"/>
    </source>
</evidence>
<gene>
    <name evidence="9" type="ORF">FRC54_06355</name>
</gene>
<dbReference type="AlphaFoldDB" id="A0A6N7IYW4"/>
<evidence type="ECO:0000313" key="9">
    <source>
        <dbReference type="EMBL" id="MQN01538.1"/>
    </source>
</evidence>
<evidence type="ECO:0000256" key="1">
    <source>
        <dbReference type="ARBA" id="ARBA00004418"/>
    </source>
</evidence>
<dbReference type="UniPathway" id="UPA00286"/>
<dbReference type="GO" id="GO:0042121">
    <property type="term" value="P:alginic acid biosynthetic process"/>
    <property type="evidence" value="ECO:0007669"/>
    <property type="project" value="UniProtKB-UniPathway"/>
</dbReference>
<name>A0A6N7IYW4_9FIRM</name>
<protein>
    <recommendedName>
        <fullName evidence="8">AlgX/AlgJ SGNH hydrolase-like domain-containing protein</fullName>
    </recommendedName>
</protein>
<dbReference type="Pfam" id="PF16822">
    <property type="entry name" value="ALGX"/>
    <property type="match status" value="1"/>
</dbReference>
<dbReference type="GO" id="GO:0042597">
    <property type="term" value="C:periplasmic space"/>
    <property type="evidence" value="ECO:0007669"/>
    <property type="project" value="UniProtKB-SubCell"/>
</dbReference>
<keyword evidence="4" id="KW-0732">Signal</keyword>
<keyword evidence="7" id="KW-0472">Membrane</keyword>
<sequence length="488" mass="55903">MEMRKKISKIVYIIIFIVVILLPIVLFPIGGRQNAESEEAMVAMPSIVTYNEKSMKNTLNIHYFSQLGDYFTYNFAFRQNLVTADAKIKSALFHTSSQSNVVLGKNGWLFYGSSMDDYLGKKTMSDLQVREAVENLELMQKTLKADNKKFVFAIAPNKNSLYQQYMPSGYRIKPSDRNSTRMRALLEKSDVNYVDLYQLFKSQKQVLYHKTDSHWDNRGAAMVNKALLSAAGRKSTDYSKYSVEKRQDFRGDLYHMLYPTSDWRDREYYYSKKRDYTYDNKIDSTYDSIISTTNPKKNGSVVMFRDSFGNSLLPFTADEYGKGYFSRLVPYQVFKAYGKHKADTVIVELVERNLNQLQENAPVLASKDISSKVLLPEDRDNSLKPAVHLESDAESGYLKIKGSLDSKNAKRDPKIYISLYNKKAGFGYLYEAYHVSEGSKDKKHPEDGFALYADTKEIPSGDYQVSAALDMNDKIFRSKDLTSVKIAS</sequence>
<reference evidence="9" key="1">
    <citation type="journal article" date="2020" name="Appl. Environ. Microbiol.">
        <title>Medium-Chain Fatty Acid Synthesis by 'Candidatus Weimeria bifida' gen. nov., sp. nov., and 'Candidatus Pseudoramibacter fermentans' sp. nov.</title>
        <authorList>
            <person name="Scarborough M.J."/>
            <person name="Myers K.S."/>
            <person name="Donohue T.J."/>
            <person name="Noguera D.R."/>
        </authorList>
    </citation>
    <scope>NUCLEOTIDE SEQUENCE</scope>
    <source>
        <strain evidence="9">LCO1.1</strain>
    </source>
</reference>
<proteinExistence type="predicted"/>
<dbReference type="InterPro" id="IPR031811">
    <property type="entry name" value="ALGX/ALGJ_SGNH-like"/>
</dbReference>
<keyword evidence="10" id="KW-1185">Reference proteome</keyword>
<evidence type="ECO:0000256" key="7">
    <source>
        <dbReference type="SAM" id="Phobius"/>
    </source>
</evidence>
<keyword evidence="5" id="KW-0574">Periplasm</keyword>
<dbReference type="Proteomes" id="UP000460257">
    <property type="component" value="Unassembled WGS sequence"/>
</dbReference>
<evidence type="ECO:0000313" key="10">
    <source>
        <dbReference type="Proteomes" id="UP000460257"/>
    </source>
</evidence>